<dbReference type="GO" id="GO:0061542">
    <property type="term" value="F:3-demethylubiquinol 3-O-methyltransferase activity"/>
    <property type="evidence" value="ECO:0007669"/>
    <property type="project" value="UniProtKB-EC"/>
</dbReference>
<sequence length="239" mass="26337">MNAHSTDNVHEHELRKFGALAERWWDTRGQFKALHAVNPLRLAFIRRHAELAGRRVVDVGCGGGILSEALAGAGADVLGIDLAEEVLEAAKAHRVLSGLTLDYRRISVEALADEQPGAFDHVTCMELLEHVPDPGSAVRACARLVKPGGRVFFSTLNRNLKSYLLAIIGAEYLLRLIPKGTHDFSAFIRPSELDQWARQGGLRLLELQGIVYNPLSGRFRLDPRDIDVNYLAAFGKPEA</sequence>
<dbReference type="EMBL" id="OZ026884">
    <property type="protein sequence ID" value="CAL1239351.1"/>
    <property type="molecule type" value="Genomic_DNA"/>
</dbReference>
<dbReference type="EC" id="2.1.1.64" evidence="5"/>
<reference evidence="6 7" key="1">
    <citation type="submission" date="2024-04" db="EMBL/GenBank/DDBJ databases">
        <authorList>
            <person name="Cremers G."/>
        </authorList>
    </citation>
    <scope>NUCLEOTIDE SEQUENCE [LARGE SCALE GENOMIC DNA]</scope>
    <source>
        <strain evidence="6">MeCH1-AG</strain>
    </source>
</reference>
<organism evidence="6 7">
    <name type="scientific">Candidatus Methylocalor cossyra</name>
    <dbReference type="NCBI Taxonomy" id="3108543"/>
    <lineage>
        <taxon>Bacteria</taxon>
        <taxon>Pseudomonadati</taxon>
        <taxon>Pseudomonadota</taxon>
        <taxon>Gammaproteobacteria</taxon>
        <taxon>Methylococcales</taxon>
        <taxon>Methylococcaceae</taxon>
        <taxon>Candidatus Methylocalor</taxon>
    </lineage>
</organism>
<comment type="function">
    <text evidence="5">O-methyltransferase that catalyzes the 2 O-methylation steps in the ubiquinone biosynthetic pathway.</text>
</comment>
<dbReference type="InterPro" id="IPR029063">
    <property type="entry name" value="SAM-dependent_MTases_sf"/>
</dbReference>
<feature type="binding site" evidence="5">
    <location>
        <position position="60"/>
    </location>
    <ligand>
        <name>S-adenosyl-L-methionine</name>
        <dbReference type="ChEBI" id="CHEBI:59789"/>
    </ligand>
</feature>
<proteinExistence type="inferred from homology"/>
<dbReference type="NCBIfam" id="TIGR01983">
    <property type="entry name" value="UbiG"/>
    <property type="match status" value="1"/>
</dbReference>
<keyword evidence="1 5" id="KW-0489">Methyltransferase</keyword>
<evidence type="ECO:0000256" key="4">
    <source>
        <dbReference type="ARBA" id="ARBA00022691"/>
    </source>
</evidence>
<feature type="binding site" evidence="5">
    <location>
        <position position="125"/>
    </location>
    <ligand>
        <name>S-adenosyl-L-methionine</name>
        <dbReference type="ChEBI" id="CHEBI:59789"/>
    </ligand>
</feature>
<evidence type="ECO:0000313" key="6">
    <source>
        <dbReference type="EMBL" id="CAL1239351.1"/>
    </source>
</evidence>
<accession>A0ABM9NFH5</accession>
<comment type="catalytic activity">
    <reaction evidence="5">
        <text>a 3-demethylubiquinol + S-adenosyl-L-methionine = a ubiquinol + S-adenosyl-L-homocysteine + H(+)</text>
        <dbReference type="Rhea" id="RHEA:44380"/>
        <dbReference type="Rhea" id="RHEA-COMP:9566"/>
        <dbReference type="Rhea" id="RHEA-COMP:10914"/>
        <dbReference type="ChEBI" id="CHEBI:15378"/>
        <dbReference type="ChEBI" id="CHEBI:17976"/>
        <dbReference type="ChEBI" id="CHEBI:57856"/>
        <dbReference type="ChEBI" id="CHEBI:59789"/>
        <dbReference type="ChEBI" id="CHEBI:84422"/>
        <dbReference type="EC" id="2.1.1.64"/>
    </reaction>
</comment>
<name>A0ABM9NFH5_9GAMM</name>
<keyword evidence="7" id="KW-1185">Reference proteome</keyword>
<comment type="pathway">
    <text evidence="5">Cofactor biosynthesis; ubiquinone biosynthesis.</text>
</comment>
<dbReference type="CDD" id="cd02440">
    <property type="entry name" value="AdoMet_MTases"/>
    <property type="match status" value="1"/>
</dbReference>
<evidence type="ECO:0000256" key="3">
    <source>
        <dbReference type="ARBA" id="ARBA00022688"/>
    </source>
</evidence>
<evidence type="ECO:0000313" key="7">
    <source>
        <dbReference type="Proteomes" id="UP001497493"/>
    </source>
</evidence>
<dbReference type="RefSeq" id="WP_348758915.1">
    <property type="nucleotide sequence ID" value="NZ_OZ026884.1"/>
</dbReference>
<dbReference type="Proteomes" id="UP001497493">
    <property type="component" value="Chromosome"/>
</dbReference>
<feature type="binding site" evidence="5">
    <location>
        <position position="41"/>
    </location>
    <ligand>
        <name>S-adenosyl-L-methionine</name>
        <dbReference type="ChEBI" id="CHEBI:59789"/>
    </ligand>
</feature>
<dbReference type="PANTHER" id="PTHR43464:SF19">
    <property type="entry name" value="UBIQUINONE BIOSYNTHESIS O-METHYLTRANSFERASE, MITOCHONDRIAL"/>
    <property type="match status" value="1"/>
</dbReference>
<gene>
    <name evidence="5 6" type="primary">ubiG</name>
    <name evidence="6" type="ORF">MECH1_V1_0575</name>
</gene>
<keyword evidence="3 5" id="KW-0831">Ubiquinone biosynthesis</keyword>
<comment type="catalytic activity">
    <reaction evidence="5">
        <text>a 3-(all-trans-polyprenyl)benzene-1,2-diol + S-adenosyl-L-methionine = a 2-methoxy-6-(all-trans-polyprenyl)phenol + S-adenosyl-L-homocysteine + H(+)</text>
        <dbReference type="Rhea" id="RHEA:31411"/>
        <dbReference type="Rhea" id="RHEA-COMP:9550"/>
        <dbReference type="Rhea" id="RHEA-COMP:9551"/>
        <dbReference type="ChEBI" id="CHEBI:15378"/>
        <dbReference type="ChEBI" id="CHEBI:57856"/>
        <dbReference type="ChEBI" id="CHEBI:59789"/>
        <dbReference type="ChEBI" id="CHEBI:62729"/>
        <dbReference type="ChEBI" id="CHEBI:62731"/>
        <dbReference type="EC" id="2.1.1.222"/>
    </reaction>
</comment>
<keyword evidence="4 5" id="KW-0949">S-adenosyl-L-methionine</keyword>
<keyword evidence="2 5" id="KW-0808">Transferase</keyword>
<evidence type="ECO:0000256" key="1">
    <source>
        <dbReference type="ARBA" id="ARBA00022603"/>
    </source>
</evidence>
<dbReference type="InterPro" id="IPR010233">
    <property type="entry name" value="UbiG_MeTrfase"/>
</dbReference>
<dbReference type="EC" id="2.1.1.222" evidence="5"/>
<dbReference type="SUPFAM" id="SSF53335">
    <property type="entry name" value="S-adenosyl-L-methionine-dependent methyltransferases"/>
    <property type="match status" value="1"/>
</dbReference>
<evidence type="ECO:0000256" key="2">
    <source>
        <dbReference type="ARBA" id="ARBA00022679"/>
    </source>
</evidence>
<dbReference type="Gene3D" id="3.40.50.150">
    <property type="entry name" value="Vaccinia Virus protein VP39"/>
    <property type="match status" value="1"/>
</dbReference>
<feature type="binding site" evidence="5">
    <location>
        <position position="81"/>
    </location>
    <ligand>
        <name>S-adenosyl-L-methionine</name>
        <dbReference type="ChEBI" id="CHEBI:59789"/>
    </ligand>
</feature>
<dbReference type="PANTHER" id="PTHR43464">
    <property type="entry name" value="METHYLTRANSFERASE"/>
    <property type="match status" value="1"/>
</dbReference>
<dbReference type="GO" id="GO:0032259">
    <property type="term" value="P:methylation"/>
    <property type="evidence" value="ECO:0007669"/>
    <property type="project" value="UniProtKB-KW"/>
</dbReference>
<dbReference type="HAMAP" id="MF_00472">
    <property type="entry name" value="UbiG"/>
    <property type="match status" value="1"/>
</dbReference>
<protein>
    <recommendedName>
        <fullName evidence="5">Ubiquinone biosynthesis O-methyltransferase</fullName>
    </recommendedName>
    <alternativeName>
        <fullName evidence="5">2-polyprenyl-6-hydroxyphenol methylase</fullName>
        <ecNumber evidence="5">2.1.1.222</ecNumber>
    </alternativeName>
    <alternativeName>
        <fullName evidence="5">3-demethylubiquinone 3-O-methyltransferase</fullName>
        <ecNumber evidence="5">2.1.1.64</ecNumber>
    </alternativeName>
</protein>
<dbReference type="GO" id="GO:0102208">
    <property type="term" value="F:2-polyprenyl-6-hydroxyphenol methylase activity"/>
    <property type="evidence" value="ECO:0007669"/>
    <property type="project" value="UniProtKB-EC"/>
</dbReference>
<evidence type="ECO:0000256" key="5">
    <source>
        <dbReference type="HAMAP-Rule" id="MF_00472"/>
    </source>
</evidence>
<dbReference type="Pfam" id="PF13489">
    <property type="entry name" value="Methyltransf_23"/>
    <property type="match status" value="1"/>
</dbReference>
<comment type="similarity">
    <text evidence="5">Belongs to the methyltransferase superfamily. UbiG/COQ3 family.</text>
</comment>